<organism evidence="11 12">
    <name type="scientific">Candidatus Syntrophocurvum alkaliphilum</name>
    <dbReference type="NCBI Taxonomy" id="2293317"/>
    <lineage>
        <taxon>Bacteria</taxon>
        <taxon>Bacillati</taxon>
        <taxon>Bacillota</taxon>
        <taxon>Clostridia</taxon>
        <taxon>Eubacteriales</taxon>
        <taxon>Syntrophomonadaceae</taxon>
        <taxon>Candidatus Syntrophocurvum</taxon>
    </lineage>
</organism>
<comment type="subcellular location">
    <subcellularLocation>
        <location evidence="1 9">Cytoplasm</location>
    </subcellularLocation>
</comment>
<dbReference type="FunFam" id="3.30.1370.10:FF:000001">
    <property type="entry name" value="Polyribonucleotide nucleotidyltransferase"/>
    <property type="match status" value="1"/>
</dbReference>
<protein>
    <recommendedName>
        <fullName evidence="9">Polyribonucleotide nucleotidyltransferase</fullName>
        <ecNumber evidence="9">2.7.7.8</ecNumber>
    </recommendedName>
    <alternativeName>
        <fullName evidence="9">Polynucleotide phosphorylase</fullName>
        <shortName evidence="9">PNPase</shortName>
    </alternativeName>
</protein>
<evidence type="ECO:0000256" key="1">
    <source>
        <dbReference type="ARBA" id="ARBA00004496"/>
    </source>
</evidence>
<dbReference type="NCBIfam" id="TIGR03591">
    <property type="entry name" value="polynuc_phos"/>
    <property type="match status" value="1"/>
</dbReference>
<dbReference type="Proteomes" id="UP000426444">
    <property type="component" value="Chromosome"/>
</dbReference>
<dbReference type="GO" id="GO:0006402">
    <property type="term" value="P:mRNA catabolic process"/>
    <property type="evidence" value="ECO:0007669"/>
    <property type="project" value="UniProtKB-UniRule"/>
</dbReference>
<evidence type="ECO:0000313" key="11">
    <source>
        <dbReference type="EMBL" id="QGT99219.1"/>
    </source>
</evidence>
<dbReference type="PANTHER" id="PTHR11252">
    <property type="entry name" value="POLYRIBONUCLEOTIDE NUCLEOTIDYLTRANSFERASE"/>
    <property type="match status" value="1"/>
</dbReference>
<feature type="binding site" evidence="9">
    <location>
        <position position="488"/>
    </location>
    <ligand>
        <name>Mg(2+)</name>
        <dbReference type="ChEBI" id="CHEBI:18420"/>
    </ligand>
</feature>
<evidence type="ECO:0000256" key="3">
    <source>
        <dbReference type="ARBA" id="ARBA00022490"/>
    </source>
</evidence>
<evidence type="ECO:0000256" key="8">
    <source>
        <dbReference type="ARBA" id="ARBA00022884"/>
    </source>
</evidence>
<keyword evidence="4 9" id="KW-0808">Transferase</keyword>
<dbReference type="GO" id="GO:0005829">
    <property type="term" value="C:cytosol"/>
    <property type="evidence" value="ECO:0007669"/>
    <property type="project" value="UniProtKB-ARBA"/>
</dbReference>
<feature type="binding site" evidence="9">
    <location>
        <position position="482"/>
    </location>
    <ligand>
        <name>Mg(2+)</name>
        <dbReference type="ChEBI" id="CHEBI:18420"/>
    </ligand>
</feature>
<comment type="similarity">
    <text evidence="2 9">Belongs to the polyribonucleotide nucleotidyltransferase family.</text>
</comment>
<dbReference type="FunFam" id="3.30.230.70:FF:000002">
    <property type="entry name" value="Polyribonucleotide nucleotidyltransferase"/>
    <property type="match status" value="1"/>
</dbReference>
<comment type="cofactor">
    <cofactor evidence="9">
        <name>Mg(2+)</name>
        <dbReference type="ChEBI" id="CHEBI:18420"/>
    </cofactor>
</comment>
<dbReference type="Pfam" id="PF00013">
    <property type="entry name" value="KH_1"/>
    <property type="match status" value="1"/>
</dbReference>
<dbReference type="GO" id="GO:0000175">
    <property type="term" value="F:3'-5'-RNA exonuclease activity"/>
    <property type="evidence" value="ECO:0007669"/>
    <property type="project" value="TreeGrafter"/>
</dbReference>
<dbReference type="InterPro" id="IPR015847">
    <property type="entry name" value="ExoRNase_PH_dom2"/>
</dbReference>
<dbReference type="InterPro" id="IPR012162">
    <property type="entry name" value="PNPase"/>
</dbReference>
<dbReference type="AlphaFoldDB" id="A0A6I6DI25"/>
<dbReference type="InterPro" id="IPR015848">
    <property type="entry name" value="PNPase_PH_RNA-bd_bac/org-type"/>
</dbReference>
<evidence type="ECO:0000259" key="10">
    <source>
        <dbReference type="PROSITE" id="PS50126"/>
    </source>
</evidence>
<keyword evidence="3 9" id="KW-0963">Cytoplasm</keyword>
<dbReference type="FunFam" id="2.40.50.140:FF:000023">
    <property type="entry name" value="Polyribonucleotide nucleotidyltransferase"/>
    <property type="match status" value="1"/>
</dbReference>
<dbReference type="PROSITE" id="PS50084">
    <property type="entry name" value="KH_TYPE_1"/>
    <property type="match status" value="1"/>
</dbReference>
<proteinExistence type="inferred from homology"/>
<dbReference type="Pfam" id="PF01138">
    <property type="entry name" value="RNase_PH"/>
    <property type="match status" value="2"/>
</dbReference>
<dbReference type="InterPro" id="IPR027408">
    <property type="entry name" value="PNPase/RNase_PH_dom_sf"/>
</dbReference>
<dbReference type="PROSITE" id="PS50126">
    <property type="entry name" value="S1"/>
    <property type="match status" value="1"/>
</dbReference>
<evidence type="ECO:0000256" key="5">
    <source>
        <dbReference type="ARBA" id="ARBA00022695"/>
    </source>
</evidence>
<dbReference type="InterPro" id="IPR012340">
    <property type="entry name" value="NA-bd_OB-fold"/>
</dbReference>
<keyword evidence="7 9" id="KW-0460">Magnesium</keyword>
<dbReference type="PIRSF" id="PIRSF005499">
    <property type="entry name" value="PNPase"/>
    <property type="match status" value="1"/>
</dbReference>
<evidence type="ECO:0000256" key="7">
    <source>
        <dbReference type="ARBA" id="ARBA00022842"/>
    </source>
</evidence>
<dbReference type="EC" id="2.7.7.8" evidence="9"/>
<dbReference type="SMART" id="SM00322">
    <property type="entry name" value="KH"/>
    <property type="match status" value="1"/>
</dbReference>
<dbReference type="NCBIfam" id="NF008805">
    <property type="entry name" value="PRK11824.1"/>
    <property type="match status" value="1"/>
</dbReference>
<dbReference type="Pfam" id="PF00575">
    <property type="entry name" value="S1"/>
    <property type="match status" value="1"/>
</dbReference>
<dbReference type="CDD" id="cd04472">
    <property type="entry name" value="S1_PNPase"/>
    <property type="match status" value="1"/>
</dbReference>
<dbReference type="Pfam" id="PF03726">
    <property type="entry name" value="PNPase"/>
    <property type="match status" value="1"/>
</dbReference>
<evidence type="ECO:0000256" key="9">
    <source>
        <dbReference type="HAMAP-Rule" id="MF_01595"/>
    </source>
</evidence>
<reference evidence="12" key="1">
    <citation type="journal article" date="2019" name="Microbiology">
        <title>Complete Genome Sequence of an Uncultured Bacterium of the Candidate Phylum Bipolaricaulota.</title>
        <authorList>
            <person name="Kadnikov V.V."/>
            <person name="Mardanov A.V."/>
            <person name="Beletsky A.V."/>
            <person name="Frank Y.A."/>
            <person name="Karnachuk O.V."/>
            <person name="Ravin N.V."/>
        </authorList>
    </citation>
    <scope>NUCLEOTIDE SEQUENCE [LARGE SCALE GENOMIC DNA]</scope>
</reference>
<comment type="function">
    <text evidence="9">Involved in mRNA degradation. Catalyzes the phosphorolysis of single-stranded polyribonucleotides processively in the 3'- to 5'-direction.</text>
</comment>
<dbReference type="CDD" id="cd11363">
    <property type="entry name" value="RNase_PH_PNPase_1"/>
    <property type="match status" value="1"/>
</dbReference>
<dbReference type="EMBL" id="CP046457">
    <property type="protein sequence ID" value="QGT99219.1"/>
    <property type="molecule type" value="Genomic_DNA"/>
</dbReference>
<keyword evidence="6 9" id="KW-0479">Metal-binding</keyword>
<dbReference type="Pfam" id="PF03725">
    <property type="entry name" value="RNase_PH_C"/>
    <property type="match status" value="1"/>
</dbReference>
<keyword evidence="12" id="KW-1185">Reference proteome</keyword>
<dbReference type="SUPFAM" id="SSF54211">
    <property type="entry name" value="Ribosomal protein S5 domain 2-like"/>
    <property type="match status" value="2"/>
</dbReference>
<dbReference type="GO" id="GO:0004654">
    <property type="term" value="F:polyribonucleotide nucleotidyltransferase activity"/>
    <property type="evidence" value="ECO:0007669"/>
    <property type="project" value="UniProtKB-UniRule"/>
</dbReference>
<dbReference type="KEGG" id="salq:SYNTR_0626"/>
<dbReference type="InterPro" id="IPR003029">
    <property type="entry name" value="S1_domain"/>
</dbReference>
<dbReference type="OrthoDB" id="9804305at2"/>
<dbReference type="SUPFAM" id="SSF55666">
    <property type="entry name" value="Ribonuclease PH domain 2-like"/>
    <property type="match status" value="2"/>
</dbReference>
<keyword evidence="5 9" id="KW-0548">Nucleotidyltransferase</keyword>
<dbReference type="GO" id="GO:0000287">
    <property type="term" value="F:magnesium ion binding"/>
    <property type="evidence" value="ECO:0007669"/>
    <property type="project" value="UniProtKB-UniRule"/>
</dbReference>
<feature type="domain" description="S1 motif" evidence="10">
    <location>
        <begin position="618"/>
        <end position="692"/>
    </location>
</feature>
<dbReference type="InterPro" id="IPR004088">
    <property type="entry name" value="KH_dom_type_1"/>
</dbReference>
<keyword evidence="8 9" id="KW-0694">RNA-binding</keyword>
<dbReference type="PANTHER" id="PTHR11252:SF0">
    <property type="entry name" value="POLYRIBONUCLEOTIDE NUCLEOTIDYLTRANSFERASE 1, MITOCHONDRIAL"/>
    <property type="match status" value="1"/>
</dbReference>
<dbReference type="InterPro" id="IPR036345">
    <property type="entry name" value="ExoRNase_PH_dom2_sf"/>
</dbReference>
<dbReference type="InterPro" id="IPR020568">
    <property type="entry name" value="Ribosomal_Su5_D2-typ_SF"/>
</dbReference>
<comment type="catalytic activity">
    <reaction evidence="9">
        <text>RNA(n+1) + phosphate = RNA(n) + a ribonucleoside 5'-diphosphate</text>
        <dbReference type="Rhea" id="RHEA:22096"/>
        <dbReference type="Rhea" id="RHEA-COMP:14527"/>
        <dbReference type="Rhea" id="RHEA-COMP:17342"/>
        <dbReference type="ChEBI" id="CHEBI:43474"/>
        <dbReference type="ChEBI" id="CHEBI:57930"/>
        <dbReference type="ChEBI" id="CHEBI:140395"/>
        <dbReference type="EC" id="2.7.7.8"/>
    </reaction>
</comment>
<accession>A0A6I6DI25</accession>
<dbReference type="InterPro" id="IPR001247">
    <property type="entry name" value="ExoRNase_PH_dom1"/>
</dbReference>
<evidence type="ECO:0000256" key="4">
    <source>
        <dbReference type="ARBA" id="ARBA00022679"/>
    </source>
</evidence>
<dbReference type="Gene3D" id="2.40.50.140">
    <property type="entry name" value="Nucleic acid-binding proteins"/>
    <property type="match status" value="1"/>
</dbReference>
<dbReference type="HAMAP" id="MF_01595">
    <property type="entry name" value="PNPase"/>
    <property type="match status" value="1"/>
</dbReference>
<evidence type="ECO:0000313" key="12">
    <source>
        <dbReference type="Proteomes" id="UP000426444"/>
    </source>
</evidence>
<dbReference type="Gene3D" id="3.30.1370.10">
    <property type="entry name" value="K Homology domain, type 1"/>
    <property type="match status" value="1"/>
</dbReference>
<dbReference type="CDD" id="cd11364">
    <property type="entry name" value="RNase_PH_PNPase_2"/>
    <property type="match status" value="1"/>
</dbReference>
<dbReference type="FunFam" id="3.30.230.70:FF:000001">
    <property type="entry name" value="Polyribonucleotide nucleotidyltransferase"/>
    <property type="match status" value="1"/>
</dbReference>
<evidence type="ECO:0000256" key="2">
    <source>
        <dbReference type="ARBA" id="ARBA00007404"/>
    </source>
</evidence>
<dbReference type="SMART" id="SM00316">
    <property type="entry name" value="S1"/>
    <property type="match status" value="1"/>
</dbReference>
<gene>
    <name evidence="9" type="primary">pnp</name>
    <name evidence="11" type="ORF">SYNTR_0626</name>
</gene>
<dbReference type="CDD" id="cd02393">
    <property type="entry name" value="KH-I_PNPase"/>
    <property type="match status" value="1"/>
</dbReference>
<dbReference type="GO" id="GO:0003723">
    <property type="term" value="F:RNA binding"/>
    <property type="evidence" value="ECO:0007669"/>
    <property type="project" value="UniProtKB-UniRule"/>
</dbReference>
<dbReference type="InterPro" id="IPR004087">
    <property type="entry name" value="KH_dom"/>
</dbReference>
<name>A0A6I6DI25_9FIRM</name>
<evidence type="ECO:0000256" key="6">
    <source>
        <dbReference type="ARBA" id="ARBA00022723"/>
    </source>
</evidence>
<dbReference type="RefSeq" id="WP_156203140.1">
    <property type="nucleotide sequence ID" value="NZ_CP046457.1"/>
</dbReference>
<dbReference type="InterPro" id="IPR036612">
    <property type="entry name" value="KH_dom_type_1_sf"/>
</dbReference>
<dbReference type="GO" id="GO:0006396">
    <property type="term" value="P:RNA processing"/>
    <property type="evidence" value="ECO:0007669"/>
    <property type="project" value="InterPro"/>
</dbReference>
<sequence length="703" mass="77214">MHTYKIEIGGRQLVVEVGKVAKQANGAAVMRYGDTVVLVTATASKEPREGIDFFPLTVDYEERLYAAGKIPGGFIKREGRPTEFATLSARLIDRPLRPLFPNGYRNDVNIVATVMSMDNDNIPDVISIIGASVALTTSNIPFSGPVAAVTVGLVDGEFIINPTVEQSEKTKMHLTVAGTKDAIMMVEAGADEIPEDQMLDAIFYGHEEIKKIVEFQEKIIAEIGEEKIEPKLIDDDPEIEAAVRDFATQKLEQAVRNENKKARESDIDEVKSITKEHFQEIYPEQMNEVKSVLEKILKEVVRKMTIYENERVDGRKNDEIRAVTCEVGYLPRPHGTGLFTRGQTQVLSITTLGSMREEQILDGLGADESKRYIHHYNFPPWSVGEARPMRGPGRREIGHGALAERALLAVLPSEDEFPYTIRVVSDVLESNGSTSMGSVCGSSLSLMHAGVPIKATVSGIAMGLVKEGEDFAILSDIQGIEDALGDMDFKVAGTKDGITALQMDIKITGVSREIIEKALAQANDGRMFIMSKMLECISEPNKQLSPYAPQMIRMQINPDKIREVIGAGGKTIQKIVAETDCKIDIEDDGSLFIISIDEESANKAKSIIETIIAEVEVGKTYMGTVKRIMDFGAFVEIIPGVLGTQGKEGLVHISQLAEERVNKVKDVVNIGDQIMVKVIEIDQQGRINLSRKAALNKVAKPTN</sequence>
<dbReference type="SUPFAM" id="SSF54791">
    <property type="entry name" value="Eukaryotic type KH-domain (KH-domain type I)"/>
    <property type="match status" value="1"/>
</dbReference>
<dbReference type="SUPFAM" id="SSF50249">
    <property type="entry name" value="Nucleic acid-binding proteins"/>
    <property type="match status" value="1"/>
</dbReference>
<dbReference type="Gene3D" id="3.30.230.70">
    <property type="entry name" value="GHMP Kinase, N-terminal domain"/>
    <property type="match status" value="2"/>
</dbReference>